<dbReference type="PANTHER" id="PTHR43272">
    <property type="entry name" value="LONG-CHAIN-FATTY-ACID--COA LIGASE"/>
    <property type="match status" value="1"/>
</dbReference>
<reference evidence="6" key="1">
    <citation type="submission" date="2017-04" db="EMBL/GenBank/DDBJ databases">
        <authorList>
            <person name="Bumgarner R.E."/>
            <person name="Fredricks D.N."/>
            <person name="Srinivasan S."/>
        </authorList>
    </citation>
    <scope>NUCLEOTIDE SEQUENCE [LARGE SCALE GENOMIC DNA]</scope>
    <source>
        <strain evidence="6">KA00405</strain>
    </source>
</reference>
<dbReference type="Proteomes" id="UP000236394">
    <property type="component" value="Unassembled WGS sequence"/>
</dbReference>
<dbReference type="InterPro" id="IPR000873">
    <property type="entry name" value="AMP-dep_synth/lig_dom"/>
</dbReference>
<sequence>MNVQFPNFAGRYDDLRQILTDSVCHHPERIAYIELPPNAEPIKLNYRDLLHRINALGAALEHPCFAEKKEDFNPAEMPNLDKRRLAILGDNSIDWIIAQNAALFGAGLAVPLDKQLSGVEMSRLLERARCRKIFIDAGKYELIDYILQNPGTITDLILIGHAALKVECTHAAAYLAETEDETCLTNELSPGKNVRIWRIAELEEYGSKRLAAGKSAFPDTSIDPTAPAAIFFTSGTTAASKGVMLSHRNISHVEYICRTSIDLPCDGAVLSVLPLHHTLENSAQYVMWSHHQTVVFNNGLRYIGTNLKKFPIVFVVTVPLLLDNIKRQIEHNVAKLGKMEKFEFMRRTCRRLLRLGIDLRPFVFKKVRKAVGPALSTFIVGAAALKPETETFFQDLGFNVFVGYGLTETAPILTCNSQKLQVQGSVGGTATGVELRIDADGDGEGEVFVRCPNLMIGYYEDEAATKAAIDEEGWFHTGDVGYLDAKGALFITGRVKSMIVLTNGKKVFPEEVESLFEDQDLIDQVMIFGGKSKRDTIDVCALLRLRADQVGEAEELPAECKAKIEAEIARINSIVPPYKSIKYWTWTTDNFVMTSTLKVKREPTMTKLLKGLGENEAAWREVSGHRVKLR</sequence>
<name>A0A2J8B532_9FIRM</name>
<proteinExistence type="predicted"/>
<keyword evidence="2" id="KW-0067">ATP-binding</keyword>
<dbReference type="Gene3D" id="3.40.50.12780">
    <property type="entry name" value="N-terminal domain of ligase-like"/>
    <property type="match status" value="1"/>
</dbReference>
<dbReference type="GO" id="GO:0016020">
    <property type="term" value="C:membrane"/>
    <property type="evidence" value="ECO:0007669"/>
    <property type="project" value="TreeGrafter"/>
</dbReference>
<evidence type="ECO:0000313" key="6">
    <source>
        <dbReference type="Proteomes" id="UP000236394"/>
    </source>
</evidence>
<dbReference type="InterPro" id="IPR045851">
    <property type="entry name" value="AMP-bd_C_sf"/>
</dbReference>
<accession>A0A2J8B532</accession>
<dbReference type="AlphaFoldDB" id="A0A2J8B532"/>
<keyword evidence="1" id="KW-0547">Nucleotide-binding</keyword>
<evidence type="ECO:0000259" key="4">
    <source>
        <dbReference type="Pfam" id="PF00501"/>
    </source>
</evidence>
<dbReference type="InterPro" id="IPR042099">
    <property type="entry name" value="ANL_N_sf"/>
</dbReference>
<dbReference type="Pfam" id="PF00501">
    <property type="entry name" value="AMP-binding"/>
    <property type="match status" value="1"/>
</dbReference>
<feature type="domain" description="AMP-dependent synthetase/ligase" evidence="4">
    <location>
        <begin position="23"/>
        <end position="459"/>
    </location>
</feature>
<organism evidence="5 6">
    <name type="scientific">Mageeibacillus indolicus</name>
    <dbReference type="NCBI Taxonomy" id="884684"/>
    <lineage>
        <taxon>Bacteria</taxon>
        <taxon>Bacillati</taxon>
        <taxon>Bacillota</taxon>
        <taxon>Clostridia</taxon>
        <taxon>Eubacteriales</taxon>
        <taxon>Oscillospiraceae</taxon>
        <taxon>Mageeibacillus</taxon>
    </lineage>
</organism>
<comment type="catalytic activity">
    <reaction evidence="3">
        <text>a long-chain fatty acid + ATP + CoA = a long-chain fatty acyl-CoA + AMP + diphosphate</text>
        <dbReference type="Rhea" id="RHEA:15421"/>
        <dbReference type="ChEBI" id="CHEBI:30616"/>
        <dbReference type="ChEBI" id="CHEBI:33019"/>
        <dbReference type="ChEBI" id="CHEBI:57287"/>
        <dbReference type="ChEBI" id="CHEBI:57560"/>
        <dbReference type="ChEBI" id="CHEBI:83139"/>
        <dbReference type="ChEBI" id="CHEBI:456215"/>
        <dbReference type="EC" id="6.2.1.3"/>
    </reaction>
    <physiologicalReaction direction="left-to-right" evidence="3">
        <dbReference type="Rhea" id="RHEA:15422"/>
    </physiologicalReaction>
</comment>
<dbReference type="EMBL" id="NBZD01000001">
    <property type="protein sequence ID" value="PNH19890.1"/>
    <property type="molecule type" value="Genomic_DNA"/>
</dbReference>
<dbReference type="Gene3D" id="3.30.300.30">
    <property type="match status" value="1"/>
</dbReference>
<evidence type="ECO:0000256" key="2">
    <source>
        <dbReference type="ARBA" id="ARBA00022840"/>
    </source>
</evidence>
<comment type="caution">
    <text evidence="5">The sequence shown here is derived from an EMBL/GenBank/DDBJ whole genome shotgun (WGS) entry which is preliminary data.</text>
</comment>
<dbReference type="Pfam" id="PF23562">
    <property type="entry name" value="AMP-binding_C_3"/>
    <property type="match status" value="1"/>
</dbReference>
<dbReference type="SUPFAM" id="SSF56801">
    <property type="entry name" value="Acetyl-CoA synthetase-like"/>
    <property type="match status" value="1"/>
</dbReference>
<protein>
    <recommendedName>
        <fullName evidence="4">AMP-dependent synthetase/ligase domain-containing protein</fullName>
    </recommendedName>
</protein>
<dbReference type="GO" id="GO:0004467">
    <property type="term" value="F:long-chain fatty acid-CoA ligase activity"/>
    <property type="evidence" value="ECO:0007669"/>
    <property type="project" value="UniProtKB-EC"/>
</dbReference>
<dbReference type="RefSeq" id="WP_012993192.1">
    <property type="nucleotide sequence ID" value="NZ_NBZD01000001.1"/>
</dbReference>
<dbReference type="PANTHER" id="PTHR43272:SF33">
    <property type="entry name" value="AMP-BINDING DOMAIN-CONTAINING PROTEIN-RELATED"/>
    <property type="match status" value="1"/>
</dbReference>
<gene>
    <name evidence="5" type="ORF">B7R76_03195</name>
</gene>
<evidence type="ECO:0000256" key="3">
    <source>
        <dbReference type="ARBA" id="ARBA00024484"/>
    </source>
</evidence>
<evidence type="ECO:0000256" key="1">
    <source>
        <dbReference type="ARBA" id="ARBA00022741"/>
    </source>
</evidence>
<dbReference type="OMA" id="NLEWICV"/>
<dbReference type="GO" id="GO:0005524">
    <property type="term" value="F:ATP binding"/>
    <property type="evidence" value="ECO:0007669"/>
    <property type="project" value="UniProtKB-KW"/>
</dbReference>
<evidence type="ECO:0000313" key="5">
    <source>
        <dbReference type="EMBL" id="PNH19890.1"/>
    </source>
</evidence>